<dbReference type="VEuPathDB" id="MicrosporidiaDB:DI09_76p40"/>
<dbReference type="GeneID" id="25260782"/>
<dbReference type="HOGENOM" id="CLU_1875936_0_0_1"/>
<dbReference type="RefSeq" id="XP_013236771.1">
    <property type="nucleotide sequence ID" value="XM_013381317.1"/>
</dbReference>
<reference evidence="6 7" key="1">
    <citation type="submission" date="2014-04" db="EMBL/GenBank/DDBJ databases">
        <title>A new species of microsporidia sheds light on the evolution of extreme parasitism.</title>
        <authorList>
            <person name="Haag K.L."/>
            <person name="James T.Y."/>
            <person name="Larsson R."/>
            <person name="Schaer T.M."/>
            <person name="Refardt D."/>
            <person name="Pombert J.-F."/>
            <person name="Ebert D."/>
        </authorList>
    </citation>
    <scope>NUCLEOTIDE SEQUENCE [LARGE SCALE GENOMIC DNA]</scope>
    <source>
        <strain evidence="6 7">UGP3</strain>
        <tissue evidence="6">Spores</tissue>
    </source>
</reference>
<comment type="caution">
    <text evidence="6">The sequence shown here is derived from an EMBL/GenBank/DDBJ whole genome shotgun (WGS) entry which is preliminary data.</text>
</comment>
<keyword evidence="2 6" id="KW-0396">Initiation factor</keyword>
<dbReference type="PANTHER" id="PTHR21681:SF0">
    <property type="entry name" value="EUKARYOTIC TRANSLATION INITIATION FACTOR 3 SUBUNIT J"/>
    <property type="match status" value="1"/>
</dbReference>
<dbReference type="GO" id="GO:0003743">
    <property type="term" value="F:translation initiation factor activity"/>
    <property type="evidence" value="ECO:0007669"/>
    <property type="project" value="UniProtKB-KW"/>
</dbReference>
<evidence type="ECO:0000256" key="3">
    <source>
        <dbReference type="ARBA" id="ARBA00022917"/>
    </source>
</evidence>
<dbReference type="GO" id="GO:0005852">
    <property type="term" value="C:eukaryotic translation initiation factor 3 complex"/>
    <property type="evidence" value="ECO:0007669"/>
    <property type="project" value="InterPro"/>
</dbReference>
<dbReference type="Pfam" id="PF08597">
    <property type="entry name" value="eIF3_subunit"/>
    <property type="match status" value="1"/>
</dbReference>
<keyword evidence="1" id="KW-0963">Cytoplasm</keyword>
<evidence type="ECO:0000256" key="2">
    <source>
        <dbReference type="ARBA" id="ARBA00022540"/>
    </source>
</evidence>
<accession>A0A098VN05</accession>
<dbReference type="AlphaFoldDB" id="A0A098VN05"/>
<name>A0A098VN05_9MICR</name>
<proteinExistence type="predicted"/>
<organism evidence="6 7">
    <name type="scientific">Mitosporidium daphniae</name>
    <dbReference type="NCBI Taxonomy" id="1485682"/>
    <lineage>
        <taxon>Eukaryota</taxon>
        <taxon>Fungi</taxon>
        <taxon>Fungi incertae sedis</taxon>
        <taxon>Microsporidia</taxon>
        <taxon>Mitosporidium</taxon>
    </lineage>
</organism>
<dbReference type="InterPro" id="IPR023194">
    <property type="entry name" value="eIF3-like_dom_sf"/>
</dbReference>
<protein>
    <recommendedName>
        <fullName evidence="4">Eukaryotic translation initiation factor 3 30 kDa subunit</fullName>
    </recommendedName>
</protein>
<sequence length="136" mass="15324">MEALEIEKSHSLECANDLLNLPRENLAPQQGSKLAPSRHSLSYSIDEARPKTRDEFSEFQNAIVEKIRSFKESSMYELFLEGCIRSLSAGLELNQLRKVTSEMQTLLNQRIAASKAPVQSSTATLNKKGQKPRKFV</sequence>
<dbReference type="InterPro" id="IPR013906">
    <property type="entry name" value="eIF3j"/>
</dbReference>
<evidence type="ECO:0000313" key="6">
    <source>
        <dbReference type="EMBL" id="KGG50330.1"/>
    </source>
</evidence>
<keyword evidence="7" id="KW-1185">Reference proteome</keyword>
<feature type="region of interest" description="Disordered" evidence="5">
    <location>
        <begin position="27"/>
        <end position="46"/>
    </location>
</feature>
<gene>
    <name evidence="6" type="ORF">DI09_76p40</name>
</gene>
<dbReference type="Gene3D" id="1.10.246.60">
    <property type="entry name" value="Eukaryotic translation initiation factor 3 like domains"/>
    <property type="match status" value="1"/>
</dbReference>
<evidence type="ECO:0000256" key="4">
    <source>
        <dbReference type="ARBA" id="ARBA00029904"/>
    </source>
</evidence>
<dbReference type="EMBL" id="JMKJ01000586">
    <property type="protein sequence ID" value="KGG50330.1"/>
    <property type="molecule type" value="Genomic_DNA"/>
</dbReference>
<dbReference type="OrthoDB" id="20381at2759"/>
<evidence type="ECO:0000313" key="7">
    <source>
        <dbReference type="Proteomes" id="UP000029725"/>
    </source>
</evidence>
<dbReference type="PANTHER" id="PTHR21681">
    <property type="entry name" value="EUKARYOTIC TRANSLATION INITIATION FACTOR 3 SUBUNIT J"/>
    <property type="match status" value="1"/>
</dbReference>
<evidence type="ECO:0000256" key="1">
    <source>
        <dbReference type="ARBA" id="ARBA00022490"/>
    </source>
</evidence>
<dbReference type="Proteomes" id="UP000029725">
    <property type="component" value="Unassembled WGS sequence"/>
</dbReference>
<evidence type="ECO:0000256" key="5">
    <source>
        <dbReference type="SAM" id="MobiDB-lite"/>
    </source>
</evidence>
<keyword evidence="3" id="KW-0648">Protein biosynthesis</keyword>